<name>A0A1M5IN20_9BRAD</name>
<evidence type="ECO:0000256" key="1">
    <source>
        <dbReference type="SAM" id="MobiDB-lite"/>
    </source>
</evidence>
<reference evidence="3 4" key="1">
    <citation type="submission" date="2016-11" db="EMBL/GenBank/DDBJ databases">
        <authorList>
            <person name="Jaros S."/>
            <person name="Januszkiewicz K."/>
            <person name="Wedrychowicz H."/>
        </authorList>
    </citation>
    <scope>NUCLEOTIDE SEQUENCE [LARGE SCALE GENOMIC DNA]</scope>
    <source>
        <strain evidence="3 4">GAS138</strain>
    </source>
</reference>
<gene>
    <name evidence="3" type="ORF">SAMN05443248_1057</name>
</gene>
<dbReference type="RefSeq" id="WP_154072022.1">
    <property type="nucleotide sequence ID" value="NZ_LT670817.1"/>
</dbReference>
<sequence>MKFMAVVFFLGSVTGAAAQYGVSNARDGNGNLIRDRGVNSTRTFDQPPVNNINNINNSVNRNVPAAAPTRGVAKGVSK</sequence>
<evidence type="ECO:0000313" key="3">
    <source>
        <dbReference type="EMBL" id="SHG29728.1"/>
    </source>
</evidence>
<feature type="chain" id="PRO_5012906293" evidence="2">
    <location>
        <begin position="19"/>
        <end position="78"/>
    </location>
</feature>
<keyword evidence="2" id="KW-0732">Signal</keyword>
<accession>A0A1M5IN20</accession>
<proteinExistence type="predicted"/>
<dbReference type="EMBL" id="LT670817">
    <property type="protein sequence ID" value="SHG29728.1"/>
    <property type="molecule type" value="Genomic_DNA"/>
</dbReference>
<feature type="region of interest" description="Disordered" evidence="1">
    <location>
        <begin position="39"/>
        <end position="78"/>
    </location>
</feature>
<organism evidence="3 4">
    <name type="scientific">Bradyrhizobium erythrophlei</name>
    <dbReference type="NCBI Taxonomy" id="1437360"/>
    <lineage>
        <taxon>Bacteria</taxon>
        <taxon>Pseudomonadati</taxon>
        <taxon>Pseudomonadota</taxon>
        <taxon>Alphaproteobacteria</taxon>
        <taxon>Hyphomicrobiales</taxon>
        <taxon>Nitrobacteraceae</taxon>
        <taxon>Bradyrhizobium</taxon>
    </lineage>
</organism>
<dbReference type="OrthoDB" id="9995981at2"/>
<evidence type="ECO:0000256" key="2">
    <source>
        <dbReference type="SAM" id="SignalP"/>
    </source>
</evidence>
<dbReference type="Proteomes" id="UP000189796">
    <property type="component" value="Chromosome I"/>
</dbReference>
<feature type="compositionally biased region" description="Low complexity" evidence="1">
    <location>
        <begin position="47"/>
        <end position="64"/>
    </location>
</feature>
<protein>
    <submittedName>
        <fullName evidence="3">Uncharacterized protein</fullName>
    </submittedName>
</protein>
<evidence type="ECO:0000313" key="4">
    <source>
        <dbReference type="Proteomes" id="UP000189796"/>
    </source>
</evidence>
<dbReference type="AlphaFoldDB" id="A0A1M5IN20"/>
<feature type="signal peptide" evidence="2">
    <location>
        <begin position="1"/>
        <end position="18"/>
    </location>
</feature>